<gene>
    <name evidence="1" type="ORF">VIBNISOn1_1550026</name>
</gene>
<comment type="caution">
    <text evidence="1">The sequence shown here is derived from an EMBL/GenBank/DDBJ whole genome shotgun (WGS) entry which is preliminary data.</text>
</comment>
<proteinExistence type="predicted"/>
<dbReference type="Proteomes" id="UP000018211">
    <property type="component" value="Unassembled WGS sequence"/>
</dbReference>
<evidence type="ECO:0008006" key="3">
    <source>
        <dbReference type="Google" id="ProtNLM"/>
    </source>
</evidence>
<protein>
    <recommendedName>
        <fullName evidence="3">YD repeat-containing protein</fullName>
    </recommendedName>
</protein>
<sequence>MNQVEYLCNYPRTDISLHVAYAPSDFRKAIKGMNVKIKVALACITTLVLSGCGGGNSGDNNITATNSEPASSRISKKLVDFDNDGVPEFETLYTYNSDGYITSELTRRLTTDKDLSYGSLNTKQETFEVVTNFDDQNFPTYIEELIDGVSRSKAVFTLNSSNRIGDIVEGDKTYRFFYDSEGKAQKVELYDSDNNVSDTYTYTYNELSQLTKTQSNNINFDFNWNKNNLVSELHLSVNTNHLKVSQDKYYTYESGRLKTESIDSSTSLGSQKTEKYSTLVEFIIDEKTGKTVGERRTSRDEKGDINSPFSFETSYETEEGECMEVGRLHSQLYKSPNKSGKTTQLLNNCSL</sequence>
<dbReference type="AlphaFoldDB" id="A0AAV2VM91"/>
<evidence type="ECO:0000313" key="1">
    <source>
        <dbReference type="EMBL" id="CCO45732.1"/>
    </source>
</evidence>
<reference evidence="1 2" key="1">
    <citation type="journal article" date="2013" name="ISME J.">
        <title>Comparative genomics of pathogenic lineages of Vibrio nigripulchritudo identifies virulence-associated traits.</title>
        <authorList>
            <person name="Goudenege D."/>
            <person name="Labreuche Y."/>
            <person name="Krin E."/>
            <person name="Ansquer D."/>
            <person name="Mangenot S."/>
            <person name="Calteau A."/>
            <person name="Medigue C."/>
            <person name="Mazel D."/>
            <person name="Polz M.F."/>
            <person name="Le Roux F."/>
        </authorList>
    </citation>
    <scope>NUCLEOTIDE SEQUENCE [LARGE SCALE GENOMIC DNA]</scope>
    <source>
        <strain evidence="1 2">SOn1</strain>
    </source>
</reference>
<organism evidence="1 2">
    <name type="scientific">Vibrio nigripulchritudo SOn1</name>
    <dbReference type="NCBI Taxonomy" id="1238450"/>
    <lineage>
        <taxon>Bacteria</taxon>
        <taxon>Pseudomonadati</taxon>
        <taxon>Pseudomonadota</taxon>
        <taxon>Gammaproteobacteria</taxon>
        <taxon>Vibrionales</taxon>
        <taxon>Vibrionaceae</taxon>
        <taxon>Vibrio</taxon>
    </lineage>
</organism>
<evidence type="ECO:0000313" key="2">
    <source>
        <dbReference type="Proteomes" id="UP000018211"/>
    </source>
</evidence>
<accession>A0AAV2VM91</accession>
<name>A0AAV2VM91_9VIBR</name>
<dbReference type="EMBL" id="CAOF01000063">
    <property type="protein sequence ID" value="CCO45732.1"/>
    <property type="molecule type" value="Genomic_DNA"/>
</dbReference>